<organism evidence="2 3">
    <name type="scientific">Paracidovorax citrulli</name>
    <name type="common">Acidovorax citrulli</name>
    <dbReference type="NCBI Taxonomy" id="80869"/>
    <lineage>
        <taxon>Bacteria</taxon>
        <taxon>Pseudomonadati</taxon>
        <taxon>Pseudomonadota</taxon>
        <taxon>Betaproteobacteria</taxon>
        <taxon>Burkholderiales</taxon>
        <taxon>Comamonadaceae</taxon>
        <taxon>Paracidovorax</taxon>
    </lineage>
</organism>
<dbReference type="GeneID" id="79792077"/>
<evidence type="ECO:0000313" key="3">
    <source>
        <dbReference type="Proteomes" id="UP001242732"/>
    </source>
</evidence>
<protein>
    <submittedName>
        <fullName evidence="2">Uncharacterized protein</fullName>
    </submittedName>
</protein>
<dbReference type="Proteomes" id="UP001242732">
    <property type="component" value="Chromosome"/>
</dbReference>
<keyword evidence="1" id="KW-0732">Signal</keyword>
<reference evidence="2 3" key="1">
    <citation type="submission" date="2023-06" db="EMBL/GenBank/DDBJ databases">
        <authorList>
            <person name="Ham H."/>
            <person name="Park D.S."/>
        </authorList>
    </citation>
    <scope>NUCLEOTIDE SEQUENCE [LARGE SCALE GENOMIC DNA]</scope>
    <source>
        <strain evidence="2 3">KACC 17005</strain>
    </source>
</reference>
<feature type="signal peptide" evidence="1">
    <location>
        <begin position="1"/>
        <end position="22"/>
    </location>
</feature>
<proteinExistence type="predicted"/>
<feature type="chain" id="PRO_5047470643" evidence="1">
    <location>
        <begin position="23"/>
        <end position="113"/>
    </location>
</feature>
<evidence type="ECO:0000313" key="2">
    <source>
        <dbReference type="EMBL" id="WIY50966.1"/>
    </source>
</evidence>
<dbReference type="PROSITE" id="PS51257">
    <property type="entry name" value="PROKAR_LIPOPROTEIN"/>
    <property type="match status" value="1"/>
</dbReference>
<dbReference type="RefSeq" id="WP_011795601.1">
    <property type="nucleotide sequence ID" value="NZ_CP023687.1"/>
</dbReference>
<evidence type="ECO:0000256" key="1">
    <source>
        <dbReference type="SAM" id="SignalP"/>
    </source>
</evidence>
<sequence length="113" mass="11885">MSRLSPILAALLTIACLPLAQAQGASEFNKEAIRSTGEAAAMAFVCGKLNQAQVDAHKEKTRRLYLADGVSQATFDTLYAEGFKDVQAKAKANHVQAGSPQCQLPVPGAGKPD</sequence>
<accession>A0ABY9AVQ7</accession>
<name>A0ABY9AVQ7_PARCI</name>
<dbReference type="EMBL" id="CP127363">
    <property type="protein sequence ID" value="WIY50966.1"/>
    <property type="molecule type" value="Genomic_DNA"/>
</dbReference>
<keyword evidence="3" id="KW-1185">Reference proteome</keyword>
<gene>
    <name evidence="2" type="ORF">QRO08_10515</name>
</gene>